<evidence type="ECO:0000256" key="5">
    <source>
        <dbReference type="ARBA" id="ARBA00023136"/>
    </source>
</evidence>
<evidence type="ECO:0000259" key="7">
    <source>
        <dbReference type="PROSITE" id="PS50928"/>
    </source>
</evidence>
<comment type="subcellular location">
    <subcellularLocation>
        <location evidence="6">Cell membrane</location>
        <topology evidence="6">Multi-pass membrane protein</topology>
    </subcellularLocation>
    <subcellularLocation>
        <location evidence="1">Membrane</location>
        <topology evidence="1">Multi-pass membrane protein</topology>
    </subcellularLocation>
</comment>
<keyword evidence="2 6" id="KW-0813">Transport</keyword>
<dbReference type="InterPro" id="IPR051204">
    <property type="entry name" value="ABC_transp_perm/SBD"/>
</dbReference>
<dbReference type="GO" id="GO:0031460">
    <property type="term" value="P:glycine betaine transport"/>
    <property type="evidence" value="ECO:0007669"/>
    <property type="project" value="TreeGrafter"/>
</dbReference>
<dbReference type="PANTHER" id="PTHR30177">
    <property type="entry name" value="GLYCINE BETAINE/L-PROLINE TRANSPORT SYSTEM PERMEASE PROTEIN PROW"/>
    <property type="match status" value="1"/>
</dbReference>
<dbReference type="CDD" id="cd06261">
    <property type="entry name" value="TM_PBP2"/>
    <property type="match status" value="1"/>
</dbReference>
<dbReference type="PROSITE" id="PS50928">
    <property type="entry name" value="ABC_TM1"/>
    <property type="match status" value="1"/>
</dbReference>
<sequence length="233" mass="24767">MNWVTNNLGLIWSLTLDHIALAVPPIILGFLIAIPLGWLANRFSASRGVLLTISGLLYTIPSLPLFIALPVILGTGILDPINVVVGLTIYAVALMVRSVADALAAVDPGVRQAATAMGYSTWSRFWRVEFPLAGPVLLAGLRVVSVSTVSLVSIGSVIGVSSLGYLFLNGLQRNIVAEVASGIVATLIIAIVFDFILVMLGRMLLPWSRADRPSRRRARAQRDSAVLTAVTGA</sequence>
<dbReference type="PANTHER" id="PTHR30177:SF4">
    <property type="entry name" value="OSMOPROTECTANT IMPORT PERMEASE PROTEIN OSMW"/>
    <property type="match status" value="1"/>
</dbReference>
<evidence type="ECO:0000313" key="9">
    <source>
        <dbReference type="Proteomes" id="UP000306192"/>
    </source>
</evidence>
<feature type="domain" description="ABC transmembrane type-1" evidence="7">
    <location>
        <begin position="15"/>
        <end position="201"/>
    </location>
</feature>
<evidence type="ECO:0000256" key="6">
    <source>
        <dbReference type="RuleBase" id="RU363032"/>
    </source>
</evidence>
<dbReference type="Pfam" id="PF00528">
    <property type="entry name" value="BPD_transp_1"/>
    <property type="match status" value="1"/>
</dbReference>
<evidence type="ECO:0000256" key="2">
    <source>
        <dbReference type="ARBA" id="ARBA00022448"/>
    </source>
</evidence>
<dbReference type="Proteomes" id="UP000306192">
    <property type="component" value="Unassembled WGS sequence"/>
</dbReference>
<dbReference type="InterPro" id="IPR035906">
    <property type="entry name" value="MetI-like_sf"/>
</dbReference>
<evidence type="ECO:0000256" key="3">
    <source>
        <dbReference type="ARBA" id="ARBA00022692"/>
    </source>
</evidence>
<feature type="transmembrane region" description="Helical" evidence="6">
    <location>
        <begin position="20"/>
        <end position="41"/>
    </location>
</feature>
<feature type="transmembrane region" description="Helical" evidence="6">
    <location>
        <begin position="77"/>
        <end position="96"/>
    </location>
</feature>
<dbReference type="Gene3D" id="1.10.3720.10">
    <property type="entry name" value="MetI-like"/>
    <property type="match status" value="1"/>
</dbReference>
<keyword evidence="5 6" id="KW-0472">Membrane</keyword>
<comment type="similarity">
    <text evidence="6">Belongs to the binding-protein-dependent transport system permease family.</text>
</comment>
<dbReference type="GO" id="GO:0055085">
    <property type="term" value="P:transmembrane transport"/>
    <property type="evidence" value="ECO:0007669"/>
    <property type="project" value="InterPro"/>
</dbReference>
<evidence type="ECO:0000313" key="8">
    <source>
        <dbReference type="EMBL" id="TIH28772.1"/>
    </source>
</evidence>
<gene>
    <name evidence="8" type="ORF">D4765_18310</name>
</gene>
<comment type="caution">
    <text evidence="8">The sequence shown here is derived from an EMBL/GenBank/DDBJ whole genome shotgun (WGS) entry which is preliminary data.</text>
</comment>
<dbReference type="EMBL" id="QYRT01000067">
    <property type="protein sequence ID" value="TIH28772.1"/>
    <property type="molecule type" value="Genomic_DNA"/>
</dbReference>
<protein>
    <submittedName>
        <fullName evidence="8">ABC transporter permease</fullName>
    </submittedName>
</protein>
<keyword evidence="9" id="KW-1185">Reference proteome</keyword>
<feature type="transmembrane region" description="Helical" evidence="6">
    <location>
        <begin position="48"/>
        <end position="71"/>
    </location>
</feature>
<evidence type="ECO:0000256" key="4">
    <source>
        <dbReference type="ARBA" id="ARBA00022989"/>
    </source>
</evidence>
<accession>A0A4T2BEW5</accession>
<feature type="transmembrane region" description="Helical" evidence="6">
    <location>
        <begin position="179"/>
        <end position="205"/>
    </location>
</feature>
<keyword evidence="3 6" id="KW-0812">Transmembrane</keyword>
<feature type="transmembrane region" description="Helical" evidence="6">
    <location>
        <begin position="143"/>
        <end position="167"/>
    </location>
</feature>
<dbReference type="OrthoDB" id="3233284at2"/>
<keyword evidence="4 6" id="KW-1133">Transmembrane helix</keyword>
<proteinExistence type="inferred from homology"/>
<name>A0A4T2BEW5_9MICO</name>
<dbReference type="SUPFAM" id="SSF161098">
    <property type="entry name" value="MetI-like"/>
    <property type="match status" value="1"/>
</dbReference>
<organism evidence="8 9">
    <name type="scientific">Subtercola vilae</name>
    <dbReference type="NCBI Taxonomy" id="2056433"/>
    <lineage>
        <taxon>Bacteria</taxon>
        <taxon>Bacillati</taxon>
        <taxon>Actinomycetota</taxon>
        <taxon>Actinomycetes</taxon>
        <taxon>Micrococcales</taxon>
        <taxon>Microbacteriaceae</taxon>
        <taxon>Subtercola</taxon>
    </lineage>
</organism>
<dbReference type="GO" id="GO:0005886">
    <property type="term" value="C:plasma membrane"/>
    <property type="evidence" value="ECO:0007669"/>
    <property type="project" value="UniProtKB-SubCell"/>
</dbReference>
<dbReference type="AlphaFoldDB" id="A0A4T2BEW5"/>
<dbReference type="RefSeq" id="WP_136643748.1">
    <property type="nucleotide sequence ID" value="NZ_QYRT01000067.1"/>
</dbReference>
<evidence type="ECO:0000256" key="1">
    <source>
        <dbReference type="ARBA" id="ARBA00004141"/>
    </source>
</evidence>
<reference evidence="8 9" key="1">
    <citation type="journal article" date="2019" name="Microorganisms">
        <title>Systematic Affiliation and Genome Analysis of Subtercola vilae DB165(T) with Particular Emphasis on Cold Adaptation of an Isolate from a High-Altitude Cold Volcano Lake.</title>
        <authorList>
            <person name="Villalobos A.S."/>
            <person name="Wiese J."/>
            <person name="Imhoff J.F."/>
            <person name="Dorador C."/>
            <person name="Keller A."/>
            <person name="Hentschel U."/>
        </authorList>
    </citation>
    <scope>NUCLEOTIDE SEQUENCE [LARGE SCALE GENOMIC DNA]</scope>
    <source>
        <strain evidence="8 9">DB165</strain>
    </source>
</reference>
<dbReference type="InterPro" id="IPR000515">
    <property type="entry name" value="MetI-like"/>
</dbReference>